<dbReference type="EMBL" id="PVNG01000031">
    <property type="protein sequence ID" value="PRX52663.1"/>
    <property type="molecule type" value="Genomic_DNA"/>
</dbReference>
<dbReference type="AlphaFoldDB" id="A0A2T0M5L5"/>
<dbReference type="RefSeq" id="WP_146178600.1">
    <property type="nucleotide sequence ID" value="NZ_PVNG01000031.1"/>
</dbReference>
<comment type="caution">
    <text evidence="1">The sequence shown here is derived from an EMBL/GenBank/DDBJ whole genome shotgun (WGS) entry which is preliminary data.</text>
</comment>
<proteinExistence type="predicted"/>
<evidence type="ECO:0000313" key="2">
    <source>
        <dbReference type="Proteomes" id="UP000238312"/>
    </source>
</evidence>
<accession>A0A2T0M5L5</accession>
<protein>
    <submittedName>
        <fullName evidence="1">Uncharacterized protein</fullName>
    </submittedName>
</protein>
<name>A0A2T0M5L5_9ACTN</name>
<organism evidence="1 2">
    <name type="scientific">Nonomuraea fuscirosea</name>
    <dbReference type="NCBI Taxonomy" id="1291556"/>
    <lineage>
        <taxon>Bacteria</taxon>
        <taxon>Bacillati</taxon>
        <taxon>Actinomycetota</taxon>
        <taxon>Actinomycetes</taxon>
        <taxon>Streptosporangiales</taxon>
        <taxon>Streptosporangiaceae</taxon>
        <taxon>Nonomuraea</taxon>
    </lineage>
</organism>
<gene>
    <name evidence="1" type="ORF">B0I32_13160</name>
</gene>
<evidence type="ECO:0000313" key="1">
    <source>
        <dbReference type="EMBL" id="PRX52663.1"/>
    </source>
</evidence>
<reference evidence="1 2" key="1">
    <citation type="submission" date="2018-03" db="EMBL/GenBank/DDBJ databases">
        <title>Genomic Encyclopedia of Type Strains, Phase III (KMG-III): the genomes of soil and plant-associated and newly described type strains.</title>
        <authorList>
            <person name="Whitman W."/>
        </authorList>
    </citation>
    <scope>NUCLEOTIDE SEQUENCE [LARGE SCALE GENOMIC DNA]</scope>
    <source>
        <strain evidence="1 2">CGMCC 4.7104</strain>
    </source>
</reference>
<dbReference type="OrthoDB" id="3480730at2"/>
<keyword evidence="2" id="KW-1185">Reference proteome</keyword>
<sequence>MPGPDRELMQAAVQRIQKLSDDNWWALHASCQLMEAEAWVGPTGDRFGQSVHNCQRELRALLAQAVALARDELVKTR</sequence>
<dbReference type="Proteomes" id="UP000238312">
    <property type="component" value="Unassembled WGS sequence"/>
</dbReference>